<gene>
    <name evidence="2" type="ORF">B0A72_02900</name>
</gene>
<keyword evidence="2" id="KW-0649">Protein kinase inhibitor</keyword>
<dbReference type="CDD" id="cd00865">
    <property type="entry name" value="PEBP_bact_arch"/>
    <property type="match status" value="1"/>
</dbReference>
<dbReference type="Proteomes" id="UP000198431">
    <property type="component" value="Unassembled WGS sequence"/>
</dbReference>
<dbReference type="Pfam" id="PF01161">
    <property type="entry name" value="PBP"/>
    <property type="match status" value="1"/>
</dbReference>
<dbReference type="AlphaFoldDB" id="A0AB36P8Y1"/>
<accession>A0AB36P8Y1</accession>
<evidence type="ECO:0000313" key="2">
    <source>
        <dbReference type="EMBL" id="OXB08004.1"/>
    </source>
</evidence>
<dbReference type="PANTHER" id="PTHR30289:SF1">
    <property type="entry name" value="PEBP (PHOSPHATIDYLETHANOLAMINE-BINDING PROTEIN) FAMILY PROTEIN"/>
    <property type="match status" value="1"/>
</dbReference>
<sequence length="182" mass="19488">MTKRIATLIVCLVMGTVSFAQKAFTLSSKNLQGQATAKERLNSLGCNGENQSPQLSWQNAPEGTKSFAITMFDSDAPTGSGWWHWIVFDIPANVNDLVSGAGNISAKLTPKGAVQSLTDFGVPGYGGSCPPPNTGIHKYTITVYALKTDHLGLNENTLPPGVGFNLFKNTLAQASLVFYDQY</sequence>
<dbReference type="GO" id="GO:0004860">
    <property type="term" value="F:protein kinase inhibitor activity"/>
    <property type="evidence" value="ECO:0007669"/>
    <property type="project" value="UniProtKB-KW"/>
</dbReference>
<dbReference type="InterPro" id="IPR005247">
    <property type="entry name" value="YbhB_YbcL/LppC-like"/>
</dbReference>
<evidence type="ECO:0000256" key="1">
    <source>
        <dbReference type="SAM" id="SignalP"/>
    </source>
</evidence>
<name>A0AB36P8Y1_9FLAO</name>
<comment type="caution">
    <text evidence="2">The sequence shown here is derived from an EMBL/GenBank/DDBJ whole genome shotgun (WGS) entry which is preliminary data.</text>
</comment>
<feature type="chain" id="PRO_5044334621" evidence="1">
    <location>
        <begin position="23"/>
        <end position="182"/>
    </location>
</feature>
<feature type="signal peptide" evidence="1">
    <location>
        <begin position="1"/>
        <end position="22"/>
    </location>
</feature>
<dbReference type="PANTHER" id="PTHR30289">
    <property type="entry name" value="UNCHARACTERIZED PROTEIN YBCL-RELATED"/>
    <property type="match status" value="1"/>
</dbReference>
<dbReference type="SUPFAM" id="SSF49777">
    <property type="entry name" value="PEBP-like"/>
    <property type="match status" value="1"/>
</dbReference>
<dbReference type="EMBL" id="MUHB01000003">
    <property type="protein sequence ID" value="OXB08004.1"/>
    <property type="molecule type" value="Genomic_DNA"/>
</dbReference>
<reference evidence="2 3" key="1">
    <citation type="submission" date="2016-11" db="EMBL/GenBank/DDBJ databases">
        <title>Whole genomes of Flavobacteriaceae.</title>
        <authorList>
            <person name="Stine C."/>
            <person name="Li C."/>
            <person name="Tadesse D."/>
        </authorList>
    </citation>
    <scope>NUCLEOTIDE SEQUENCE [LARGE SCALE GENOMIC DNA]</scope>
    <source>
        <strain evidence="2 3">ATCC 19366</strain>
    </source>
</reference>
<organism evidence="2 3">
    <name type="scientific">Flavobacterium pectinovorum</name>
    <dbReference type="NCBI Taxonomy" id="29533"/>
    <lineage>
        <taxon>Bacteria</taxon>
        <taxon>Pseudomonadati</taxon>
        <taxon>Bacteroidota</taxon>
        <taxon>Flavobacteriia</taxon>
        <taxon>Flavobacteriales</taxon>
        <taxon>Flavobacteriaceae</taxon>
        <taxon>Flavobacterium</taxon>
    </lineage>
</organism>
<evidence type="ECO:0000313" key="3">
    <source>
        <dbReference type="Proteomes" id="UP000198431"/>
    </source>
</evidence>
<keyword evidence="1" id="KW-0732">Signal</keyword>
<protein>
    <submittedName>
        <fullName evidence="2">Kinase inhibitor</fullName>
    </submittedName>
</protein>
<dbReference type="NCBIfam" id="TIGR00481">
    <property type="entry name" value="YbhB/YbcL family Raf kinase inhibitor-like protein"/>
    <property type="match status" value="1"/>
</dbReference>
<dbReference type="InterPro" id="IPR036610">
    <property type="entry name" value="PEBP-like_sf"/>
</dbReference>
<dbReference type="InterPro" id="IPR008914">
    <property type="entry name" value="PEBP"/>
</dbReference>
<proteinExistence type="predicted"/>
<dbReference type="Gene3D" id="3.90.280.10">
    <property type="entry name" value="PEBP-like"/>
    <property type="match status" value="1"/>
</dbReference>